<feature type="transmembrane region" description="Helical" evidence="1">
    <location>
        <begin position="409"/>
        <end position="427"/>
    </location>
</feature>
<feature type="domain" description="Acyltransferase 3" evidence="3">
    <location>
        <begin position="231"/>
        <end position="629"/>
    </location>
</feature>
<dbReference type="EMBL" id="CAJJDN010000012">
    <property type="protein sequence ID" value="CAD8058813.1"/>
    <property type="molecule type" value="Genomic_DNA"/>
</dbReference>
<sequence>MLIFLLTLVCTVYCESNNSSYCIEKLKQLIQQPINEQIETILPYYSLSGDWIGKFGYYDRCFRNENAYTSVEIDQQLYKLYYGFCHSNKCSAKDFNSKDGQETIKKILNESGIANLFNINIDTTKLNFYDPISYYPNLDWGTYVTSGILVILFIMISIDPILRFISACKSKHTPDVRDQRTSSRHSSFGLRDGLQDKSLYQPTSIIKDFSAIVNYNKIINLKTIDPNLSIFNGIRAISFMMVAYGHVNEMTATSTYVSEVNLQYKSWVIIILYDMMYAVDIFFWVGGFFLGYVMCEERKAQSVHQKPLSILLSITHRLMRIWPCYLLCIAINSYIIPYLGTGPRWFLQERATQCPGGAWKNALFIDNFYEDWLLCFGWGWYLTCDFQLFLTCLIPILIYCFNYKVFSKILIIFMIITTLGWAYYLSIHYDFLIPGRNTYNPDYYYKFYVSSYARAPPYFLGLLIGILYREFKQSKNSRKITYLKQFRDYALSNGQRLIMQVCCYGLGFGIMAFLFFGWKKEFNQIEMTWPKWFQHIYHALCRFLFTFGLTLIVLPNLVGAYDLFNSKFMNNTLFKFMAKISFTMYLVHLMLIVILTETFYETPSFIQLDLITCFICAIVLSIVFGLLLSILVELPFGNLDTRLIKIIMRPKRKVDTLLD</sequence>
<feature type="transmembrane region" description="Helical" evidence="1">
    <location>
        <begin position="608"/>
        <end position="632"/>
    </location>
</feature>
<feature type="transmembrane region" description="Helical" evidence="1">
    <location>
        <begin position="228"/>
        <end position="247"/>
    </location>
</feature>
<dbReference type="InterPro" id="IPR052728">
    <property type="entry name" value="O2_lipid_transport_reg"/>
</dbReference>
<gene>
    <name evidence="4" type="ORF">PSON_ATCC_30995.1.T0120427</name>
</gene>
<dbReference type="PANTHER" id="PTHR11161">
    <property type="entry name" value="O-ACYLTRANSFERASE"/>
    <property type="match status" value="1"/>
</dbReference>
<name>A0A8S1L087_9CILI</name>
<organism evidence="4 5">
    <name type="scientific">Paramecium sonneborni</name>
    <dbReference type="NCBI Taxonomy" id="65129"/>
    <lineage>
        <taxon>Eukaryota</taxon>
        <taxon>Sar</taxon>
        <taxon>Alveolata</taxon>
        <taxon>Ciliophora</taxon>
        <taxon>Intramacronucleata</taxon>
        <taxon>Oligohymenophorea</taxon>
        <taxon>Peniculida</taxon>
        <taxon>Parameciidae</taxon>
        <taxon>Paramecium</taxon>
    </lineage>
</organism>
<feature type="transmembrane region" description="Helical" evidence="1">
    <location>
        <begin position="321"/>
        <end position="340"/>
    </location>
</feature>
<dbReference type="PANTHER" id="PTHR11161:SF0">
    <property type="entry name" value="O-ACYLTRANSFERASE LIKE PROTEIN"/>
    <property type="match status" value="1"/>
</dbReference>
<keyword evidence="2" id="KW-0732">Signal</keyword>
<feature type="transmembrane region" description="Helical" evidence="1">
    <location>
        <begin position="378"/>
        <end position="402"/>
    </location>
</feature>
<evidence type="ECO:0000313" key="5">
    <source>
        <dbReference type="Proteomes" id="UP000692954"/>
    </source>
</evidence>
<dbReference type="InterPro" id="IPR002656">
    <property type="entry name" value="Acyl_transf_3_dom"/>
</dbReference>
<feature type="transmembrane region" description="Helical" evidence="1">
    <location>
        <begin position="140"/>
        <end position="162"/>
    </location>
</feature>
<evidence type="ECO:0000256" key="1">
    <source>
        <dbReference type="SAM" id="Phobius"/>
    </source>
</evidence>
<dbReference type="OrthoDB" id="290748at2759"/>
<keyword evidence="5" id="KW-1185">Reference proteome</keyword>
<feature type="transmembrane region" description="Helical" evidence="1">
    <location>
        <begin position="576"/>
        <end position="596"/>
    </location>
</feature>
<evidence type="ECO:0000313" key="4">
    <source>
        <dbReference type="EMBL" id="CAD8058813.1"/>
    </source>
</evidence>
<dbReference type="GO" id="GO:0016747">
    <property type="term" value="F:acyltransferase activity, transferring groups other than amino-acyl groups"/>
    <property type="evidence" value="ECO:0007669"/>
    <property type="project" value="InterPro"/>
</dbReference>
<keyword evidence="1" id="KW-0812">Transmembrane</keyword>
<keyword evidence="1" id="KW-0472">Membrane</keyword>
<feature type="transmembrane region" description="Helical" evidence="1">
    <location>
        <begin position="536"/>
        <end position="564"/>
    </location>
</feature>
<evidence type="ECO:0000259" key="3">
    <source>
        <dbReference type="Pfam" id="PF01757"/>
    </source>
</evidence>
<reference evidence="4" key="1">
    <citation type="submission" date="2021-01" db="EMBL/GenBank/DDBJ databases">
        <authorList>
            <consortium name="Genoscope - CEA"/>
            <person name="William W."/>
        </authorList>
    </citation>
    <scope>NUCLEOTIDE SEQUENCE</scope>
</reference>
<evidence type="ECO:0000256" key="2">
    <source>
        <dbReference type="SAM" id="SignalP"/>
    </source>
</evidence>
<accession>A0A8S1L087</accession>
<feature type="signal peptide" evidence="2">
    <location>
        <begin position="1"/>
        <end position="16"/>
    </location>
</feature>
<keyword evidence="1" id="KW-1133">Transmembrane helix</keyword>
<dbReference type="Proteomes" id="UP000692954">
    <property type="component" value="Unassembled WGS sequence"/>
</dbReference>
<feature type="transmembrane region" description="Helical" evidence="1">
    <location>
        <begin position="447"/>
        <end position="468"/>
    </location>
</feature>
<dbReference type="AlphaFoldDB" id="A0A8S1L087"/>
<protein>
    <recommendedName>
        <fullName evidence="3">Acyltransferase 3 domain-containing protein</fullName>
    </recommendedName>
</protein>
<feature type="transmembrane region" description="Helical" evidence="1">
    <location>
        <begin position="497"/>
        <end position="516"/>
    </location>
</feature>
<feature type="transmembrane region" description="Helical" evidence="1">
    <location>
        <begin position="267"/>
        <end position="293"/>
    </location>
</feature>
<feature type="chain" id="PRO_5035908178" description="Acyltransferase 3 domain-containing protein" evidence="2">
    <location>
        <begin position="17"/>
        <end position="659"/>
    </location>
</feature>
<dbReference type="Pfam" id="PF01757">
    <property type="entry name" value="Acyl_transf_3"/>
    <property type="match status" value="1"/>
</dbReference>
<comment type="caution">
    <text evidence="4">The sequence shown here is derived from an EMBL/GenBank/DDBJ whole genome shotgun (WGS) entry which is preliminary data.</text>
</comment>
<proteinExistence type="predicted"/>